<dbReference type="InterPro" id="IPR016181">
    <property type="entry name" value="Acyl_CoA_acyltransferase"/>
</dbReference>
<gene>
    <name evidence="2" type="ORF">NCTC11645_03612</name>
</gene>
<dbReference type="PROSITE" id="PS51186">
    <property type="entry name" value="GNAT"/>
    <property type="match status" value="1"/>
</dbReference>
<organism evidence="2 3">
    <name type="scientific">Grimontia hollisae</name>
    <name type="common">Vibrio hollisae</name>
    <dbReference type="NCBI Taxonomy" id="673"/>
    <lineage>
        <taxon>Bacteria</taxon>
        <taxon>Pseudomonadati</taxon>
        <taxon>Pseudomonadota</taxon>
        <taxon>Gammaproteobacteria</taxon>
        <taxon>Vibrionales</taxon>
        <taxon>Vibrionaceae</taxon>
        <taxon>Grimontia</taxon>
    </lineage>
</organism>
<dbReference type="Proteomes" id="UP000254512">
    <property type="component" value="Unassembled WGS sequence"/>
</dbReference>
<evidence type="ECO:0000313" key="2">
    <source>
        <dbReference type="EMBL" id="STO98624.1"/>
    </source>
</evidence>
<dbReference type="InterPro" id="IPR000182">
    <property type="entry name" value="GNAT_dom"/>
</dbReference>
<dbReference type="AlphaFoldDB" id="A0A377J8L5"/>
<protein>
    <submittedName>
        <fullName evidence="2">Putative acetyltransferase</fullName>
    </submittedName>
</protein>
<dbReference type="SUPFAM" id="SSF55729">
    <property type="entry name" value="Acyl-CoA N-acyltransferases (Nat)"/>
    <property type="match status" value="1"/>
</dbReference>
<dbReference type="RefSeq" id="WP_229333360.1">
    <property type="nucleotide sequence ID" value="NZ_CP035691.1"/>
</dbReference>
<dbReference type="Pfam" id="PF13508">
    <property type="entry name" value="Acetyltransf_7"/>
    <property type="match status" value="1"/>
</dbReference>
<dbReference type="Gene3D" id="3.40.630.30">
    <property type="match status" value="1"/>
</dbReference>
<evidence type="ECO:0000259" key="1">
    <source>
        <dbReference type="PROSITE" id="PS51186"/>
    </source>
</evidence>
<sequence>MSGLALKHASSSVTTLMIPTVSSIPGDYIGSVQPYPRLPPGNTQRYGQRRSKIMNTKIDIIDYHPRYTDQTVSMWRTSKESALGIPESHDFDQHRYYLNRILAATNHIYLAIEKRTERVLAMIAFDDRFISQLYVDPNYQHQGIGSALVDLAKETTRQDLHVYTSEINQTARTFWQKHGFIEKEARQHCHEEGLLDILYEWQRNMLLYAAS</sequence>
<feature type="domain" description="N-acetyltransferase" evidence="1">
    <location>
        <begin position="58"/>
        <end position="204"/>
    </location>
</feature>
<dbReference type="EMBL" id="UGHD01000003">
    <property type="protein sequence ID" value="STO98624.1"/>
    <property type="molecule type" value="Genomic_DNA"/>
</dbReference>
<dbReference type="STRING" id="673.AL542_02485"/>
<dbReference type="CDD" id="cd04301">
    <property type="entry name" value="NAT_SF"/>
    <property type="match status" value="1"/>
</dbReference>
<evidence type="ECO:0000313" key="3">
    <source>
        <dbReference type="Proteomes" id="UP000254512"/>
    </source>
</evidence>
<name>A0A377J8L5_GRIHO</name>
<dbReference type="GO" id="GO:0016747">
    <property type="term" value="F:acyltransferase activity, transferring groups other than amino-acyl groups"/>
    <property type="evidence" value="ECO:0007669"/>
    <property type="project" value="InterPro"/>
</dbReference>
<proteinExistence type="predicted"/>
<accession>A0A377J8L5</accession>
<keyword evidence="2" id="KW-0808">Transferase</keyword>
<reference evidence="2 3" key="1">
    <citation type="submission" date="2018-06" db="EMBL/GenBank/DDBJ databases">
        <authorList>
            <consortium name="Pathogen Informatics"/>
            <person name="Doyle S."/>
        </authorList>
    </citation>
    <scope>NUCLEOTIDE SEQUENCE [LARGE SCALE GENOMIC DNA]</scope>
    <source>
        <strain evidence="2 3">NCTC11645</strain>
    </source>
</reference>